<keyword evidence="5" id="KW-1185">Reference proteome</keyword>
<dbReference type="Proteomes" id="UP000027866">
    <property type="component" value="Unassembled WGS sequence"/>
</dbReference>
<evidence type="ECO:0000256" key="3">
    <source>
        <dbReference type="PIRSR" id="PIRSR016184-1"/>
    </source>
</evidence>
<dbReference type="PIRSF" id="PIRSF016184">
    <property type="entry name" value="PhzC_PhzF"/>
    <property type="match status" value="1"/>
</dbReference>
<dbReference type="EMBL" id="JMIX01000012">
    <property type="protein sequence ID" value="KEO90686.1"/>
    <property type="molecule type" value="Genomic_DNA"/>
</dbReference>
<evidence type="ECO:0000313" key="4">
    <source>
        <dbReference type="EMBL" id="KEO90686.1"/>
    </source>
</evidence>
<dbReference type="SUPFAM" id="SSF54506">
    <property type="entry name" value="Diaminopimelate epimerase-like"/>
    <property type="match status" value="1"/>
</dbReference>
<evidence type="ECO:0000313" key="5">
    <source>
        <dbReference type="Proteomes" id="UP000027866"/>
    </source>
</evidence>
<gene>
    <name evidence="4" type="ORF">EH32_02365</name>
</gene>
<dbReference type="Pfam" id="PF02567">
    <property type="entry name" value="PhzC-PhzF"/>
    <property type="match status" value="1"/>
</dbReference>
<name>A0A074M7G8_9SPHN</name>
<comment type="caution">
    <text evidence="4">The sequence shown here is derived from an EMBL/GenBank/DDBJ whole genome shotgun (WGS) entry which is preliminary data.</text>
</comment>
<dbReference type="PANTHER" id="PTHR13774:SF17">
    <property type="entry name" value="PHENAZINE BIOSYNTHESIS-LIKE DOMAIN-CONTAINING PROTEIN"/>
    <property type="match status" value="1"/>
</dbReference>
<dbReference type="AlphaFoldDB" id="A0A074M7G8"/>
<dbReference type="NCBIfam" id="TIGR00654">
    <property type="entry name" value="PhzF_family"/>
    <property type="match status" value="1"/>
</dbReference>
<dbReference type="OrthoDB" id="9788221at2"/>
<organism evidence="4 5">
    <name type="scientific">Erythrobacter litoralis</name>
    <dbReference type="NCBI Taxonomy" id="39960"/>
    <lineage>
        <taxon>Bacteria</taxon>
        <taxon>Pseudomonadati</taxon>
        <taxon>Pseudomonadota</taxon>
        <taxon>Alphaproteobacteria</taxon>
        <taxon>Sphingomonadales</taxon>
        <taxon>Erythrobacteraceae</taxon>
        <taxon>Erythrobacter/Porphyrobacter group</taxon>
        <taxon>Erythrobacter</taxon>
    </lineage>
</organism>
<dbReference type="InterPro" id="IPR003719">
    <property type="entry name" value="Phenazine_PhzF-like"/>
</dbReference>
<dbReference type="PANTHER" id="PTHR13774">
    <property type="entry name" value="PHENAZINE BIOSYNTHESIS PROTEIN"/>
    <property type="match status" value="1"/>
</dbReference>
<evidence type="ECO:0000256" key="2">
    <source>
        <dbReference type="ARBA" id="ARBA00023235"/>
    </source>
</evidence>
<protein>
    <submittedName>
        <fullName evidence="4">PhzF family phenazine biosynthesis protein</fullName>
    </submittedName>
</protein>
<dbReference type="KEGG" id="elq:Ga0102493_111028"/>
<proteinExistence type="inferred from homology"/>
<dbReference type="GO" id="GO:0005737">
    <property type="term" value="C:cytoplasm"/>
    <property type="evidence" value="ECO:0007669"/>
    <property type="project" value="TreeGrafter"/>
</dbReference>
<comment type="similarity">
    <text evidence="1">Belongs to the PhzF family.</text>
</comment>
<dbReference type="PATRIC" id="fig|39960.10.peg.94"/>
<accession>A0A074M7G8</accession>
<keyword evidence="2" id="KW-0413">Isomerase</keyword>
<sequence>MTETIPYWHVDAFAAKPFGGNQAAVMVLDEWLPDETLQRIGEENNFAETAFIVRDESGEADWELRWFTPTDEVALCGHATLASGHVVLSDPERFGEERRVTFRTRKAGILEVVKADSGEGYELALPVTLVERASHPDLLAAIGFRGEVFISWYGAEQTAIIAMQSEAEIRGLTPDMAALRGIDLMAICTAPADEGSDHDIVSRVFVPAWGVDEDSVTGSAHAALAPFWAERLGRREMRAHQASMRGGDLTMRLEGEGKDQRAWLGGPCVTVVEGEFRL</sequence>
<dbReference type="Gene3D" id="3.10.310.10">
    <property type="entry name" value="Diaminopimelate Epimerase, Chain A, domain 1"/>
    <property type="match status" value="2"/>
</dbReference>
<dbReference type="RefSeq" id="WP_034905914.1">
    <property type="nucleotide sequence ID" value="NZ_CP017057.1"/>
</dbReference>
<evidence type="ECO:0000256" key="1">
    <source>
        <dbReference type="ARBA" id="ARBA00008270"/>
    </source>
</evidence>
<dbReference type="GO" id="GO:0016853">
    <property type="term" value="F:isomerase activity"/>
    <property type="evidence" value="ECO:0007669"/>
    <property type="project" value="UniProtKB-KW"/>
</dbReference>
<feature type="active site" evidence="3">
    <location>
        <position position="48"/>
    </location>
</feature>
<reference evidence="4 5" key="1">
    <citation type="submission" date="2014-04" db="EMBL/GenBank/DDBJ databases">
        <title>A comprehensive comparison of genomes of Erythrobacter spp. Strains.</title>
        <authorList>
            <person name="Zheng Q."/>
        </authorList>
    </citation>
    <scope>NUCLEOTIDE SEQUENCE [LARGE SCALE GENOMIC DNA]</scope>
    <source>
        <strain evidence="4 5">DSM 8509</strain>
    </source>
</reference>